<evidence type="ECO:0000313" key="2">
    <source>
        <dbReference type="EMBL" id="SUP42805.1"/>
    </source>
</evidence>
<proteinExistence type="predicted"/>
<accession>A0A380NLS1</accession>
<dbReference type="Proteomes" id="UP000255367">
    <property type="component" value="Unassembled WGS sequence"/>
</dbReference>
<dbReference type="EMBL" id="UHIO01000001">
    <property type="protein sequence ID" value="SUP42805.1"/>
    <property type="molecule type" value="Genomic_DNA"/>
</dbReference>
<keyword evidence="1" id="KW-0732">Signal</keyword>
<dbReference type="RefSeq" id="WP_115310164.1">
    <property type="nucleotide sequence ID" value="NZ_UHIO01000001.1"/>
</dbReference>
<reference evidence="2 3" key="1">
    <citation type="submission" date="2018-06" db="EMBL/GenBank/DDBJ databases">
        <authorList>
            <consortium name="Pathogen Informatics"/>
            <person name="Doyle S."/>
        </authorList>
    </citation>
    <scope>NUCLEOTIDE SEQUENCE [LARGE SCALE GENOMIC DNA]</scope>
    <source>
        <strain evidence="2 3">NCTC12020</strain>
    </source>
</reference>
<sequence length="204" mass="23695">MKLFIRIIVMFICLLSLYTPANAAFESMGSKTFMRFDYPVKEAPGNLKSMDGSIDASFIGQTLTIKINNRQVLQRIFPTFKHGMVTIASYYDTVTQKNFYDIFLYLQNTDNRDNLYVTLVGFDAKENRLVDYINLYDFKDPFGATAPGFAGIEINSLNPNQLMLFLNDSKTNQDYRYYLEWNVKKQKFDVVQEGYFAIDRTDRS</sequence>
<evidence type="ECO:0000313" key="3">
    <source>
        <dbReference type="Proteomes" id="UP000255367"/>
    </source>
</evidence>
<protein>
    <submittedName>
        <fullName evidence="2">Uncharacterized protein</fullName>
    </submittedName>
</protein>
<feature type="signal peptide" evidence="1">
    <location>
        <begin position="1"/>
        <end position="23"/>
    </location>
</feature>
<name>A0A380NLS1_9FIRM</name>
<keyword evidence="3" id="KW-1185">Reference proteome</keyword>
<gene>
    <name evidence="2" type="ORF">NCTC12020_00961</name>
</gene>
<feature type="chain" id="PRO_5016846169" evidence="1">
    <location>
        <begin position="24"/>
        <end position="204"/>
    </location>
</feature>
<organism evidence="2 3">
    <name type="scientific">Veillonella criceti</name>
    <dbReference type="NCBI Taxonomy" id="103891"/>
    <lineage>
        <taxon>Bacteria</taxon>
        <taxon>Bacillati</taxon>
        <taxon>Bacillota</taxon>
        <taxon>Negativicutes</taxon>
        <taxon>Veillonellales</taxon>
        <taxon>Veillonellaceae</taxon>
        <taxon>Veillonella</taxon>
    </lineage>
</organism>
<dbReference type="AlphaFoldDB" id="A0A380NLS1"/>
<evidence type="ECO:0000256" key="1">
    <source>
        <dbReference type="SAM" id="SignalP"/>
    </source>
</evidence>